<proteinExistence type="predicted"/>
<name>A0A5S3YZL2_9GAMM</name>
<accession>A0A5S3YZL2</accession>
<reference evidence="1 2" key="1">
    <citation type="submission" date="2017-12" db="EMBL/GenBank/DDBJ databases">
        <authorList>
            <person name="Paulsen S."/>
            <person name="Gram L.K."/>
        </authorList>
    </citation>
    <scope>NUCLEOTIDE SEQUENCE [LARGE SCALE GENOMIC DNA]</scope>
    <source>
        <strain evidence="1 2">S1189</strain>
    </source>
</reference>
<reference evidence="2" key="2">
    <citation type="submission" date="2019-06" db="EMBL/GenBank/DDBJ databases">
        <title>Co-occurence of chitin degradation, pigmentation and bioactivity in marine Pseudoalteromonas.</title>
        <authorList>
            <person name="Sonnenschein E.C."/>
            <person name="Bech P.K."/>
        </authorList>
    </citation>
    <scope>NUCLEOTIDE SEQUENCE [LARGE SCALE GENOMIC DNA]</scope>
    <source>
        <strain evidence="2">S1189</strain>
    </source>
</reference>
<dbReference type="SUPFAM" id="SSF69279">
    <property type="entry name" value="Phage tail proteins"/>
    <property type="match status" value="1"/>
</dbReference>
<protein>
    <submittedName>
        <fullName evidence="1">Phage tail protein</fullName>
    </submittedName>
</protein>
<dbReference type="AlphaFoldDB" id="A0A5S3YZL2"/>
<dbReference type="Proteomes" id="UP000307362">
    <property type="component" value="Unassembled WGS sequence"/>
</dbReference>
<organism evidence="1 2">
    <name type="scientific">Pseudoalteromonas phenolica</name>
    <dbReference type="NCBI Taxonomy" id="161398"/>
    <lineage>
        <taxon>Bacteria</taxon>
        <taxon>Pseudomonadati</taxon>
        <taxon>Pseudomonadota</taxon>
        <taxon>Gammaproteobacteria</taxon>
        <taxon>Alteromonadales</taxon>
        <taxon>Pseudoalteromonadaceae</taxon>
        <taxon>Pseudoalteromonas</taxon>
    </lineage>
</organism>
<dbReference type="Pfam" id="PF05954">
    <property type="entry name" value="Phage_GPD"/>
    <property type="match status" value="1"/>
</dbReference>
<dbReference type="EMBL" id="PNCM01000005">
    <property type="protein sequence ID" value="TMP83725.1"/>
    <property type="molecule type" value="Genomic_DNA"/>
</dbReference>
<evidence type="ECO:0000313" key="1">
    <source>
        <dbReference type="EMBL" id="TMP83725.1"/>
    </source>
</evidence>
<comment type="caution">
    <text evidence="1">The sequence shown here is derived from an EMBL/GenBank/DDBJ whole genome shotgun (WGS) entry which is preliminary data.</text>
</comment>
<sequence>MKHFQPFYSVKTSGNEIAKKLRDRLVEVSVTQRCGLVSDTCHVKFDNLPSAQIKLPKETDTIEIAMGYKSGTEDADAKLIGLGKYVVGEFQVKGPIRTLDIYGNKLNWHEGFKSPKAFTWESSNENPLLLRDLVNAIADKNSLNAAVDESLGQTVLPHIEQSESDMQLLTRLANQYDAFMKVIEDKLLFIPKGTGKTLSGKSAKASIISPSQIVDWRFKQHNSQIIRTVEARYYDFELAEQNTFKQGSGEPSYQLPYIYSDEFNAEQAARGKLQQFKRTHQVLSLVVWGDANIKAGTVIKFEGDKPPVNGSWFVETVTHTINGLGFISHVTCESLNS</sequence>
<dbReference type="RefSeq" id="WP_138566015.1">
    <property type="nucleotide sequence ID" value="NZ_PNCM01000005.1"/>
</dbReference>
<evidence type="ECO:0000313" key="2">
    <source>
        <dbReference type="Proteomes" id="UP000307362"/>
    </source>
</evidence>
<dbReference type="OrthoDB" id="4070623at2"/>
<gene>
    <name evidence="1" type="ORF">CWB73_00830</name>
</gene>